<name>A0ABV9NL93_9GAMM</name>
<reference evidence="2" key="1">
    <citation type="journal article" date="2019" name="Int. J. Syst. Evol. Microbiol.">
        <title>The Global Catalogue of Microorganisms (GCM) 10K type strain sequencing project: providing services to taxonomists for standard genome sequencing and annotation.</title>
        <authorList>
            <consortium name="The Broad Institute Genomics Platform"/>
            <consortium name="The Broad Institute Genome Sequencing Center for Infectious Disease"/>
            <person name="Wu L."/>
            <person name="Ma J."/>
        </authorList>
    </citation>
    <scope>NUCLEOTIDE SEQUENCE [LARGE SCALE GENOMIC DNA]</scope>
    <source>
        <strain evidence="2">CGMCC 1.13574</strain>
    </source>
</reference>
<gene>
    <name evidence="1" type="ORF">ACFO3Q_13035</name>
</gene>
<evidence type="ECO:0000313" key="1">
    <source>
        <dbReference type="EMBL" id="MFC4729092.1"/>
    </source>
</evidence>
<dbReference type="Proteomes" id="UP001595892">
    <property type="component" value="Unassembled WGS sequence"/>
</dbReference>
<sequence>MSDNKVVNLALVASGDPSEVAKAVGELRTRLPGMIEYQRIMARLQREAYLAYLAEGFTPKQALDLAKEVRP</sequence>
<accession>A0ABV9NL93</accession>
<organism evidence="1 2">
    <name type="scientific">Coralloluteibacterium thermophilum</name>
    <dbReference type="NCBI Taxonomy" id="2707049"/>
    <lineage>
        <taxon>Bacteria</taxon>
        <taxon>Pseudomonadati</taxon>
        <taxon>Pseudomonadota</taxon>
        <taxon>Gammaproteobacteria</taxon>
        <taxon>Lysobacterales</taxon>
        <taxon>Lysobacteraceae</taxon>
        <taxon>Coralloluteibacterium</taxon>
    </lineage>
</organism>
<keyword evidence="2" id="KW-1185">Reference proteome</keyword>
<evidence type="ECO:0000313" key="2">
    <source>
        <dbReference type="Proteomes" id="UP001595892"/>
    </source>
</evidence>
<dbReference type="EMBL" id="JBHSGG010000036">
    <property type="protein sequence ID" value="MFC4729092.1"/>
    <property type="molecule type" value="Genomic_DNA"/>
</dbReference>
<comment type="caution">
    <text evidence="1">The sequence shown here is derived from an EMBL/GenBank/DDBJ whole genome shotgun (WGS) entry which is preliminary data.</text>
</comment>
<protein>
    <submittedName>
        <fullName evidence="1">Uncharacterized protein</fullName>
    </submittedName>
</protein>
<proteinExistence type="predicted"/>